<keyword evidence="2" id="KW-1185">Reference proteome</keyword>
<sequence>MTLFLRPDLRFKPLPWILSPDSVLLAMALFLSPDYRLLLSHWVCKPYSQCVLALLPPDDHTKEPKFSFLILSRILKRSQC</sequence>
<accession>A0ABU7EK62</accession>
<comment type="caution">
    <text evidence="1">The sequence shown here is derived from an EMBL/GenBank/DDBJ whole genome shotgun (WGS) entry which is preliminary data.</text>
</comment>
<organism evidence="1 2">
    <name type="scientific">Characodon lateralis</name>
    <dbReference type="NCBI Taxonomy" id="208331"/>
    <lineage>
        <taxon>Eukaryota</taxon>
        <taxon>Metazoa</taxon>
        <taxon>Chordata</taxon>
        <taxon>Craniata</taxon>
        <taxon>Vertebrata</taxon>
        <taxon>Euteleostomi</taxon>
        <taxon>Actinopterygii</taxon>
        <taxon>Neopterygii</taxon>
        <taxon>Teleostei</taxon>
        <taxon>Neoteleostei</taxon>
        <taxon>Acanthomorphata</taxon>
        <taxon>Ovalentaria</taxon>
        <taxon>Atherinomorphae</taxon>
        <taxon>Cyprinodontiformes</taxon>
        <taxon>Goodeidae</taxon>
        <taxon>Characodon</taxon>
    </lineage>
</organism>
<evidence type="ECO:0000313" key="2">
    <source>
        <dbReference type="Proteomes" id="UP001352852"/>
    </source>
</evidence>
<evidence type="ECO:0000313" key="1">
    <source>
        <dbReference type="EMBL" id="MED6287585.1"/>
    </source>
</evidence>
<reference evidence="1 2" key="1">
    <citation type="submission" date="2021-06" db="EMBL/GenBank/DDBJ databases">
        <authorList>
            <person name="Palmer J.M."/>
        </authorList>
    </citation>
    <scope>NUCLEOTIDE SEQUENCE [LARGE SCALE GENOMIC DNA]</scope>
    <source>
        <strain evidence="1 2">CL_MEX2019</strain>
        <tissue evidence="1">Muscle</tissue>
    </source>
</reference>
<gene>
    <name evidence="1" type="ORF">CHARACLAT_017897</name>
</gene>
<proteinExistence type="predicted"/>
<dbReference type="Proteomes" id="UP001352852">
    <property type="component" value="Unassembled WGS sequence"/>
</dbReference>
<protein>
    <submittedName>
        <fullName evidence="1">Uncharacterized protein</fullName>
    </submittedName>
</protein>
<name>A0ABU7EK62_9TELE</name>
<dbReference type="EMBL" id="JAHUTJ010058913">
    <property type="protein sequence ID" value="MED6287585.1"/>
    <property type="molecule type" value="Genomic_DNA"/>
</dbReference>